<gene>
    <name evidence="7" type="ORF">CLV68_2407</name>
</gene>
<sequence length="337" mass="36074">MSDATTAQRELIELLTGFWRSQSLYVATELGIIDRLDPLRPTAAAEVALSLGFDTDAVTRLLGYLGSVGVLAGDEATGYTLTEVGALARTDADGTMRDHITLYGNQFYRAWGELAHSIRHGGSSFAQVHGADLFTHLKANPDLSHAYERMMVAGAPFFTAVAEAFDFSAASLVVDVAGGHGALLEHVLRATPALRAVLFDTPHVIAEAARHPIAELADRCERVGGDFFAGVPEGGDVYVLSRILHCFDDEACHRILTTIRSAIAPGGSLLVLERLTGAGASPLSHGFNMHMLVVLGGGRERDEPHYRDMLDKAGFSLGAVHPLPLDTRLLVATPRQP</sequence>
<dbReference type="PANTHER" id="PTHR43712:SF2">
    <property type="entry name" value="O-METHYLTRANSFERASE CICE"/>
    <property type="match status" value="1"/>
</dbReference>
<dbReference type="Gene3D" id="1.10.287.1350">
    <property type="match status" value="1"/>
</dbReference>
<keyword evidence="3" id="KW-0949">S-adenosyl-L-methionine</keyword>
<dbReference type="CDD" id="cd02440">
    <property type="entry name" value="AdoMet_MTases"/>
    <property type="match status" value="1"/>
</dbReference>
<keyword evidence="2 7" id="KW-0808">Transferase</keyword>
<dbReference type="InterPro" id="IPR016461">
    <property type="entry name" value="COMT-like"/>
</dbReference>
<dbReference type="Gene3D" id="3.40.50.150">
    <property type="entry name" value="Vaccinia Virus protein VP39"/>
    <property type="match status" value="1"/>
</dbReference>
<evidence type="ECO:0000256" key="2">
    <source>
        <dbReference type="ARBA" id="ARBA00022679"/>
    </source>
</evidence>
<dbReference type="PROSITE" id="PS51683">
    <property type="entry name" value="SAM_OMT_II"/>
    <property type="match status" value="1"/>
</dbReference>
<dbReference type="GO" id="GO:0008171">
    <property type="term" value="F:O-methyltransferase activity"/>
    <property type="evidence" value="ECO:0007669"/>
    <property type="project" value="InterPro"/>
</dbReference>
<dbReference type="SUPFAM" id="SSF53335">
    <property type="entry name" value="S-adenosyl-L-methionine-dependent methyltransferases"/>
    <property type="match status" value="1"/>
</dbReference>
<dbReference type="PIRSF" id="PIRSF005739">
    <property type="entry name" value="O-mtase"/>
    <property type="match status" value="1"/>
</dbReference>
<dbReference type="GO" id="GO:0046983">
    <property type="term" value="F:protein dimerization activity"/>
    <property type="evidence" value="ECO:0007669"/>
    <property type="project" value="InterPro"/>
</dbReference>
<evidence type="ECO:0000313" key="7">
    <source>
        <dbReference type="EMBL" id="RLK61864.1"/>
    </source>
</evidence>
<reference evidence="7 8" key="1">
    <citation type="submission" date="2018-10" db="EMBL/GenBank/DDBJ databases">
        <title>Genomic Encyclopedia of Archaeal and Bacterial Type Strains, Phase II (KMG-II): from individual species to whole genera.</title>
        <authorList>
            <person name="Goeker M."/>
        </authorList>
    </citation>
    <scope>NUCLEOTIDE SEQUENCE [LARGE SCALE GENOMIC DNA]</scope>
    <source>
        <strain evidence="7 8">DSM 45657</strain>
    </source>
</reference>
<dbReference type="InterPro" id="IPR012967">
    <property type="entry name" value="COMT_dimerisation"/>
</dbReference>
<dbReference type="EMBL" id="RCDD01000001">
    <property type="protein sequence ID" value="RLK61864.1"/>
    <property type="molecule type" value="Genomic_DNA"/>
</dbReference>
<dbReference type="GO" id="GO:0032259">
    <property type="term" value="P:methylation"/>
    <property type="evidence" value="ECO:0007669"/>
    <property type="project" value="UniProtKB-KW"/>
</dbReference>
<evidence type="ECO:0000256" key="1">
    <source>
        <dbReference type="ARBA" id="ARBA00022603"/>
    </source>
</evidence>
<dbReference type="OrthoDB" id="3804952at2"/>
<feature type="domain" description="O-methyltransferase C-terminal" evidence="5">
    <location>
        <begin position="111"/>
        <end position="316"/>
    </location>
</feature>
<dbReference type="InterPro" id="IPR036388">
    <property type="entry name" value="WH-like_DNA-bd_sf"/>
</dbReference>
<feature type="active site" description="Proton acceptor" evidence="4">
    <location>
        <position position="245"/>
    </location>
</feature>
<dbReference type="Pfam" id="PF00891">
    <property type="entry name" value="Methyltransf_2"/>
    <property type="match status" value="1"/>
</dbReference>
<organism evidence="7 8">
    <name type="scientific">Actinokineospora cianjurensis</name>
    <dbReference type="NCBI Taxonomy" id="585224"/>
    <lineage>
        <taxon>Bacteria</taxon>
        <taxon>Bacillati</taxon>
        <taxon>Actinomycetota</taxon>
        <taxon>Actinomycetes</taxon>
        <taxon>Pseudonocardiales</taxon>
        <taxon>Pseudonocardiaceae</taxon>
        <taxon>Actinokineospora</taxon>
    </lineage>
</organism>
<evidence type="ECO:0000259" key="6">
    <source>
        <dbReference type="Pfam" id="PF08100"/>
    </source>
</evidence>
<dbReference type="InterPro" id="IPR029063">
    <property type="entry name" value="SAM-dependent_MTases_sf"/>
</dbReference>
<comment type="caution">
    <text evidence="7">The sequence shown here is derived from an EMBL/GenBank/DDBJ whole genome shotgun (WGS) entry which is preliminary data.</text>
</comment>
<dbReference type="Gene3D" id="1.10.10.10">
    <property type="entry name" value="Winged helix-like DNA-binding domain superfamily/Winged helix DNA-binding domain"/>
    <property type="match status" value="1"/>
</dbReference>
<dbReference type="SUPFAM" id="SSF46785">
    <property type="entry name" value="Winged helix' DNA-binding domain"/>
    <property type="match status" value="1"/>
</dbReference>
<dbReference type="AlphaFoldDB" id="A0A421BBW2"/>
<evidence type="ECO:0000256" key="4">
    <source>
        <dbReference type="PIRSR" id="PIRSR005739-1"/>
    </source>
</evidence>
<dbReference type="InterPro" id="IPR001077">
    <property type="entry name" value="COMT_C"/>
</dbReference>
<evidence type="ECO:0000313" key="8">
    <source>
        <dbReference type="Proteomes" id="UP000282454"/>
    </source>
</evidence>
<keyword evidence="8" id="KW-1185">Reference proteome</keyword>
<feature type="domain" description="O-methyltransferase dimerisation" evidence="6">
    <location>
        <begin position="13"/>
        <end position="87"/>
    </location>
</feature>
<dbReference type="InterPro" id="IPR036390">
    <property type="entry name" value="WH_DNA-bd_sf"/>
</dbReference>
<protein>
    <submittedName>
        <fullName evidence="7">Methyltransferase family protein</fullName>
    </submittedName>
</protein>
<accession>A0A421BBW2</accession>
<evidence type="ECO:0000259" key="5">
    <source>
        <dbReference type="Pfam" id="PF00891"/>
    </source>
</evidence>
<dbReference type="RefSeq" id="WP_121390439.1">
    <property type="nucleotide sequence ID" value="NZ_RCDD01000001.1"/>
</dbReference>
<dbReference type="Pfam" id="PF08100">
    <property type="entry name" value="Dimerisation"/>
    <property type="match status" value="1"/>
</dbReference>
<name>A0A421BBW2_9PSEU</name>
<evidence type="ECO:0000256" key="3">
    <source>
        <dbReference type="ARBA" id="ARBA00022691"/>
    </source>
</evidence>
<dbReference type="PANTHER" id="PTHR43712">
    <property type="entry name" value="PUTATIVE (AFU_ORTHOLOGUE AFUA_4G14580)-RELATED"/>
    <property type="match status" value="1"/>
</dbReference>
<dbReference type="Proteomes" id="UP000282454">
    <property type="component" value="Unassembled WGS sequence"/>
</dbReference>
<proteinExistence type="predicted"/>
<keyword evidence="1 7" id="KW-0489">Methyltransferase</keyword>